<evidence type="ECO:0000313" key="1">
    <source>
        <dbReference type="EMBL" id="NEM99706.1"/>
    </source>
</evidence>
<reference evidence="1 2" key="1">
    <citation type="submission" date="2020-02" db="EMBL/GenBank/DDBJ databases">
        <authorList>
            <person name="Kim M.K."/>
        </authorList>
    </citation>
    <scope>NUCLEOTIDE SEQUENCE [LARGE SCALE GENOMIC DNA]</scope>
    <source>
        <strain evidence="1 2">BT327</strain>
    </source>
</reference>
<sequence>MVWVLFYCPYLSNAEVLAYFFTHDGIDGDVEVFGGEVLLDIRFQQL</sequence>
<organism evidence="1 2">
    <name type="scientific">Pontibacter burrus</name>
    <dbReference type="NCBI Taxonomy" id="2704466"/>
    <lineage>
        <taxon>Bacteria</taxon>
        <taxon>Pseudomonadati</taxon>
        <taxon>Bacteroidota</taxon>
        <taxon>Cytophagia</taxon>
        <taxon>Cytophagales</taxon>
        <taxon>Hymenobacteraceae</taxon>
        <taxon>Pontibacter</taxon>
    </lineage>
</organism>
<name>A0A6B3LZD8_9BACT</name>
<keyword evidence="2" id="KW-1185">Reference proteome</keyword>
<comment type="caution">
    <text evidence="1">The sequence shown here is derived from an EMBL/GenBank/DDBJ whole genome shotgun (WGS) entry which is preliminary data.</text>
</comment>
<proteinExistence type="predicted"/>
<dbReference type="AlphaFoldDB" id="A0A6B3LZD8"/>
<feature type="non-terminal residue" evidence="1">
    <location>
        <position position="46"/>
    </location>
</feature>
<evidence type="ECO:0000313" key="2">
    <source>
        <dbReference type="Proteomes" id="UP000474777"/>
    </source>
</evidence>
<dbReference type="Proteomes" id="UP000474777">
    <property type="component" value="Unassembled WGS sequence"/>
</dbReference>
<gene>
    <name evidence="1" type="ORF">GXP69_18560</name>
</gene>
<protein>
    <submittedName>
        <fullName evidence="1">Uncharacterized protein</fullName>
    </submittedName>
</protein>
<dbReference type="EMBL" id="JAAGWD010000013">
    <property type="protein sequence ID" value="NEM99706.1"/>
    <property type="molecule type" value="Genomic_DNA"/>
</dbReference>
<accession>A0A6B3LZD8</accession>